<name>A0A8H7RJ68_9FUNG</name>
<evidence type="ECO:0000313" key="2">
    <source>
        <dbReference type="Proteomes" id="UP000650833"/>
    </source>
</evidence>
<dbReference type="EMBL" id="JAEPRC010000051">
    <property type="protein sequence ID" value="KAG2212444.1"/>
    <property type="molecule type" value="Genomic_DNA"/>
</dbReference>
<proteinExistence type="predicted"/>
<reference evidence="1" key="1">
    <citation type="submission" date="2020-12" db="EMBL/GenBank/DDBJ databases">
        <title>Metabolic potential, ecology and presence of endohyphal bacteria is reflected in genomic diversity of Mucoromycotina.</title>
        <authorList>
            <person name="Muszewska A."/>
            <person name="Okrasinska A."/>
            <person name="Steczkiewicz K."/>
            <person name="Drgas O."/>
            <person name="Orlowska M."/>
            <person name="Perlinska-Lenart U."/>
            <person name="Aleksandrzak-Piekarczyk T."/>
            <person name="Szatraj K."/>
            <person name="Zielenkiewicz U."/>
            <person name="Pilsyk S."/>
            <person name="Malc E."/>
            <person name="Mieczkowski P."/>
            <person name="Kruszewska J.S."/>
            <person name="Biernat P."/>
            <person name="Pawlowska J."/>
        </authorList>
    </citation>
    <scope>NUCLEOTIDE SEQUENCE</scope>
    <source>
        <strain evidence="1">CBS 226.32</strain>
    </source>
</reference>
<comment type="caution">
    <text evidence="1">The sequence shown here is derived from an EMBL/GenBank/DDBJ whole genome shotgun (WGS) entry which is preliminary data.</text>
</comment>
<gene>
    <name evidence="1" type="ORF">INT46_009135</name>
</gene>
<evidence type="ECO:0000313" key="1">
    <source>
        <dbReference type="EMBL" id="KAG2212444.1"/>
    </source>
</evidence>
<dbReference type="Proteomes" id="UP000650833">
    <property type="component" value="Unassembled WGS sequence"/>
</dbReference>
<sequence length="189" mass="22295">MQQQLNIHPWKETRNEFKLPEAMKQDKNFFFLHRSTQSNELDKNVIIDEECNSPEIISNAVFDSVEDVEFDFEENSEIFMNQITANTIGKVVYINVTLIEEEGCQSEKEEDDENTHHVKQADLVNAMKFVMDNVVAKTEAEFETLEAFSKSYTSLRDEMMISNQVNQNDYQLLFFKIKRFKEIYNFNFA</sequence>
<dbReference type="AlphaFoldDB" id="A0A8H7RJ68"/>
<accession>A0A8H7RJ68</accession>
<organism evidence="1 2">
    <name type="scientific">Mucor plumbeus</name>
    <dbReference type="NCBI Taxonomy" id="97098"/>
    <lineage>
        <taxon>Eukaryota</taxon>
        <taxon>Fungi</taxon>
        <taxon>Fungi incertae sedis</taxon>
        <taxon>Mucoromycota</taxon>
        <taxon>Mucoromycotina</taxon>
        <taxon>Mucoromycetes</taxon>
        <taxon>Mucorales</taxon>
        <taxon>Mucorineae</taxon>
        <taxon>Mucoraceae</taxon>
        <taxon>Mucor</taxon>
    </lineage>
</organism>
<protein>
    <submittedName>
        <fullName evidence="1">Uncharacterized protein</fullName>
    </submittedName>
</protein>
<keyword evidence="2" id="KW-1185">Reference proteome</keyword>